<comment type="caution">
    <text evidence="1">The sequence shown here is derived from an EMBL/GenBank/DDBJ whole genome shotgun (WGS) entry which is preliminary data.</text>
</comment>
<protein>
    <submittedName>
        <fullName evidence="1">Uncharacterized protein</fullName>
    </submittedName>
</protein>
<sequence>MTTVVPFKARGVRADLREALEQRIPMRIQRERLQPGVIHGYVVGLSRDFCLVAEVGDAMRFDGYIALAVADISALEVDPSREFVGKALALRGEQLVVPADFRLDDWTTIAQSAAAVAPLISVNMIEDDEGEISYVGQLSTVERDALVLRELDPNAQWYPDTGAYELEAIGSIGFGSGYLDALWQVAGSPGDPPLAARKPQTDSVH</sequence>
<name>A0ABV9QQ64_9GAMM</name>
<gene>
    <name evidence="1" type="ORF">ACFO6Q_00400</name>
</gene>
<keyword evidence="2" id="KW-1185">Reference proteome</keyword>
<evidence type="ECO:0000313" key="1">
    <source>
        <dbReference type="EMBL" id="MFC4818765.1"/>
    </source>
</evidence>
<organism evidence="1 2">
    <name type="scientific">Dokdonella ginsengisoli</name>
    <dbReference type="NCBI Taxonomy" id="363846"/>
    <lineage>
        <taxon>Bacteria</taxon>
        <taxon>Pseudomonadati</taxon>
        <taxon>Pseudomonadota</taxon>
        <taxon>Gammaproteobacteria</taxon>
        <taxon>Lysobacterales</taxon>
        <taxon>Rhodanobacteraceae</taxon>
        <taxon>Dokdonella</taxon>
    </lineage>
</organism>
<accession>A0ABV9QQ64</accession>
<dbReference type="RefSeq" id="WP_380018495.1">
    <property type="nucleotide sequence ID" value="NZ_JBHSHD010000002.1"/>
</dbReference>
<reference evidence="2" key="1">
    <citation type="journal article" date="2019" name="Int. J. Syst. Evol. Microbiol.">
        <title>The Global Catalogue of Microorganisms (GCM) 10K type strain sequencing project: providing services to taxonomists for standard genome sequencing and annotation.</title>
        <authorList>
            <consortium name="The Broad Institute Genomics Platform"/>
            <consortium name="The Broad Institute Genome Sequencing Center for Infectious Disease"/>
            <person name="Wu L."/>
            <person name="Ma J."/>
        </authorList>
    </citation>
    <scope>NUCLEOTIDE SEQUENCE [LARGE SCALE GENOMIC DNA]</scope>
    <source>
        <strain evidence="2">CCUG 30340</strain>
    </source>
</reference>
<evidence type="ECO:0000313" key="2">
    <source>
        <dbReference type="Proteomes" id="UP001595886"/>
    </source>
</evidence>
<proteinExistence type="predicted"/>
<dbReference type="EMBL" id="JBHSHD010000002">
    <property type="protein sequence ID" value="MFC4818765.1"/>
    <property type="molecule type" value="Genomic_DNA"/>
</dbReference>
<dbReference type="Proteomes" id="UP001595886">
    <property type="component" value="Unassembled WGS sequence"/>
</dbReference>